<dbReference type="AlphaFoldDB" id="A0AAD4AE65"/>
<organism evidence="4 5">
    <name type="scientific">Pseudoalteromonas citrea</name>
    <dbReference type="NCBI Taxonomy" id="43655"/>
    <lineage>
        <taxon>Bacteria</taxon>
        <taxon>Pseudomonadati</taxon>
        <taxon>Pseudomonadota</taxon>
        <taxon>Gammaproteobacteria</taxon>
        <taxon>Alteromonadales</taxon>
        <taxon>Pseudoalteromonadaceae</taxon>
        <taxon>Pseudoalteromonas</taxon>
    </lineage>
</organism>
<gene>
    <name evidence="4" type="ORF">PCIT_b0127</name>
</gene>
<dbReference type="PANTHER" id="PTHR35936:SF25">
    <property type="entry name" value="ABC TRANSPORTER SUBSTRATE-BINDING PROTEIN"/>
    <property type="match status" value="1"/>
</dbReference>
<proteinExistence type="inferred from homology"/>
<dbReference type="Pfam" id="PF00497">
    <property type="entry name" value="SBP_bac_3"/>
    <property type="match status" value="1"/>
</dbReference>
<name>A0AAD4AE65_9GAMM</name>
<evidence type="ECO:0000313" key="5">
    <source>
        <dbReference type="Proteomes" id="UP000016487"/>
    </source>
</evidence>
<protein>
    <recommendedName>
        <fullName evidence="3">Solute-binding protein family 3/N-terminal domain-containing protein</fullName>
    </recommendedName>
</protein>
<feature type="domain" description="Solute-binding protein family 3/N-terminal" evidence="3">
    <location>
        <begin position="38"/>
        <end position="154"/>
    </location>
</feature>
<dbReference type="EMBL" id="AHBZ03000027">
    <property type="protein sequence ID" value="KAF7764198.1"/>
    <property type="molecule type" value="Genomic_DNA"/>
</dbReference>
<reference evidence="4" key="1">
    <citation type="journal article" date="2012" name="J. Bacteriol.">
        <title>Genome sequences of type strains of seven species of the marine bacterium Pseudoalteromonas.</title>
        <authorList>
            <person name="Xie B.B."/>
            <person name="Shu Y.L."/>
            <person name="Qin Q.L."/>
            <person name="Rong J.C."/>
            <person name="Zhang X.Y."/>
            <person name="Chen X.L."/>
            <person name="Shi M."/>
            <person name="He H.L."/>
            <person name="Zhou B.C."/>
            <person name="Zhang Y.Z."/>
        </authorList>
    </citation>
    <scope>NUCLEOTIDE SEQUENCE</scope>
    <source>
        <strain evidence="4">DSM 8771</strain>
    </source>
</reference>
<evidence type="ECO:0000256" key="1">
    <source>
        <dbReference type="ARBA" id="ARBA00010333"/>
    </source>
</evidence>
<dbReference type="Gene3D" id="3.40.190.10">
    <property type="entry name" value="Periplasmic binding protein-like II"/>
    <property type="match status" value="2"/>
</dbReference>
<keyword evidence="2" id="KW-0732">Signal</keyword>
<dbReference type="PANTHER" id="PTHR35936">
    <property type="entry name" value="MEMBRANE-BOUND LYTIC MUREIN TRANSGLYCOSYLASE F"/>
    <property type="match status" value="1"/>
</dbReference>
<comment type="caution">
    <text evidence="4">The sequence shown here is derived from an EMBL/GenBank/DDBJ whole genome shotgun (WGS) entry which is preliminary data.</text>
</comment>
<dbReference type="Proteomes" id="UP000016487">
    <property type="component" value="Unassembled WGS sequence"/>
</dbReference>
<dbReference type="RefSeq" id="WP_010367361.1">
    <property type="nucleotide sequence ID" value="NZ_AHBZ03000027.1"/>
</dbReference>
<accession>A0AAD4AE65</accession>
<evidence type="ECO:0000256" key="2">
    <source>
        <dbReference type="ARBA" id="ARBA00022729"/>
    </source>
</evidence>
<reference evidence="4" key="2">
    <citation type="submission" date="2015-03" db="EMBL/GenBank/DDBJ databases">
        <title>Genome sequence of Pseudoalteromonas citrea.</title>
        <authorList>
            <person name="Xie B.-B."/>
            <person name="Rong J.-C."/>
            <person name="Qin Q.-L."/>
            <person name="Zhang Y.-Z."/>
        </authorList>
    </citation>
    <scope>NUCLEOTIDE SEQUENCE</scope>
    <source>
        <strain evidence="4">DSM 8771</strain>
    </source>
</reference>
<evidence type="ECO:0000313" key="4">
    <source>
        <dbReference type="EMBL" id="KAF7764198.1"/>
    </source>
</evidence>
<dbReference type="SUPFAM" id="SSF53850">
    <property type="entry name" value="Periplasmic binding protein-like II"/>
    <property type="match status" value="1"/>
</dbReference>
<dbReference type="InterPro" id="IPR001638">
    <property type="entry name" value="Solute-binding_3/MltF_N"/>
</dbReference>
<comment type="similarity">
    <text evidence="1">Belongs to the bacterial solute-binding protein 3 family.</text>
</comment>
<sequence length="276" mass="31603">MRTQKLSVSHIKRMFMCLFILGCAPLLLAKEHVCEKTITISAANDWPPYSYKENDVFKGLDIDIIELLLKDINVCWNYVAYPSSSRAFSEFKKDHVDLIFAASYTSNRRGFAEFSVSYRAEVMQLFSHISQQPLQINAEGTLPLALNNAIVAINRGSVYGPEFSHFQAQCTDCVIEMSASIDRFELIKHKRVNFAVEDLLSGAYIIKNNAQLSQSVRTTQIMIHKNPVHYMLRPGMFSEKKLREFNLAIINNKSRIETLTNQYKAQLTSNKQYLKN</sequence>
<evidence type="ECO:0000259" key="3">
    <source>
        <dbReference type="Pfam" id="PF00497"/>
    </source>
</evidence>